<evidence type="ECO:0000259" key="9">
    <source>
        <dbReference type="PROSITE" id="PS51747"/>
    </source>
</evidence>
<evidence type="ECO:0000256" key="1">
    <source>
        <dbReference type="ARBA" id="ARBA00001947"/>
    </source>
</evidence>
<feature type="compositionally biased region" description="Low complexity" evidence="8">
    <location>
        <begin position="635"/>
        <end position="647"/>
    </location>
</feature>
<protein>
    <recommendedName>
        <fullName evidence="9">CMP/dCMP-type deaminase domain-containing protein</fullName>
    </recommendedName>
</protein>
<feature type="region of interest" description="Disordered" evidence="8">
    <location>
        <begin position="633"/>
        <end position="713"/>
    </location>
</feature>
<dbReference type="GO" id="GO:0009507">
    <property type="term" value="C:chloroplast"/>
    <property type="evidence" value="ECO:0007669"/>
    <property type="project" value="TreeGrafter"/>
</dbReference>
<feature type="compositionally biased region" description="Polar residues" evidence="8">
    <location>
        <begin position="1041"/>
        <end position="1066"/>
    </location>
</feature>
<feature type="region of interest" description="Disordered" evidence="8">
    <location>
        <begin position="501"/>
        <end position="583"/>
    </location>
</feature>
<evidence type="ECO:0000256" key="3">
    <source>
        <dbReference type="ARBA" id="ARBA00022694"/>
    </source>
</evidence>
<feature type="region of interest" description="Disordered" evidence="8">
    <location>
        <begin position="1370"/>
        <end position="1391"/>
    </location>
</feature>
<feature type="region of interest" description="Disordered" evidence="8">
    <location>
        <begin position="1208"/>
        <end position="1228"/>
    </location>
</feature>
<evidence type="ECO:0000256" key="2">
    <source>
        <dbReference type="ARBA" id="ARBA00011738"/>
    </source>
</evidence>
<organism evidence="10 11">
    <name type="scientific">Gossypium barbadense</name>
    <name type="common">Sea Island cotton</name>
    <name type="synonym">Hibiscus barbadensis</name>
    <dbReference type="NCBI Taxonomy" id="3634"/>
    <lineage>
        <taxon>Eukaryota</taxon>
        <taxon>Viridiplantae</taxon>
        <taxon>Streptophyta</taxon>
        <taxon>Embryophyta</taxon>
        <taxon>Tracheophyta</taxon>
        <taxon>Spermatophyta</taxon>
        <taxon>Magnoliopsida</taxon>
        <taxon>eudicotyledons</taxon>
        <taxon>Gunneridae</taxon>
        <taxon>Pentapetalae</taxon>
        <taxon>rosids</taxon>
        <taxon>malvids</taxon>
        <taxon>Malvales</taxon>
        <taxon>Malvaceae</taxon>
        <taxon>Malvoideae</taxon>
        <taxon>Gossypium</taxon>
    </lineage>
</organism>
<feature type="compositionally biased region" description="Polar residues" evidence="8">
    <location>
        <begin position="557"/>
        <end position="566"/>
    </location>
</feature>
<feature type="compositionally biased region" description="Basic and acidic residues" evidence="8">
    <location>
        <begin position="567"/>
        <end position="581"/>
    </location>
</feature>
<gene>
    <name evidence="10" type="ORF">GOBAR_AA11070</name>
</gene>
<comment type="cofactor">
    <cofactor evidence="1">
        <name>Zn(2+)</name>
        <dbReference type="ChEBI" id="CHEBI:29105"/>
    </cofactor>
</comment>
<dbReference type="Pfam" id="PF00383">
    <property type="entry name" value="dCMP_cyt_deam_1"/>
    <property type="match status" value="1"/>
</dbReference>
<dbReference type="Proteomes" id="UP000239757">
    <property type="component" value="Unassembled WGS sequence"/>
</dbReference>
<dbReference type="PANTHER" id="PTHR11079:SF179">
    <property type="entry name" value="TRNA(ADENINE(34)) DEAMINASE, CHLOROPLASTIC"/>
    <property type="match status" value="1"/>
</dbReference>
<feature type="compositionally biased region" description="Basic and acidic residues" evidence="8">
    <location>
        <begin position="657"/>
        <end position="670"/>
    </location>
</feature>
<evidence type="ECO:0000313" key="11">
    <source>
        <dbReference type="Proteomes" id="UP000239757"/>
    </source>
</evidence>
<dbReference type="FunFam" id="3.40.140.10:FF:000005">
    <property type="entry name" value="tRNA-specific adenosine deaminase"/>
    <property type="match status" value="1"/>
</dbReference>
<feature type="compositionally biased region" description="Low complexity" evidence="8">
    <location>
        <begin position="283"/>
        <end position="295"/>
    </location>
</feature>
<feature type="compositionally biased region" description="Low complexity" evidence="8">
    <location>
        <begin position="504"/>
        <end position="516"/>
    </location>
</feature>
<dbReference type="Gene3D" id="3.40.140.10">
    <property type="entry name" value="Cytidine Deaminase, domain 2"/>
    <property type="match status" value="1"/>
</dbReference>
<evidence type="ECO:0000256" key="5">
    <source>
        <dbReference type="ARBA" id="ARBA00022801"/>
    </source>
</evidence>
<feature type="region of interest" description="Disordered" evidence="8">
    <location>
        <begin position="768"/>
        <end position="797"/>
    </location>
</feature>
<feature type="compositionally biased region" description="Basic and acidic residues" evidence="8">
    <location>
        <begin position="526"/>
        <end position="539"/>
    </location>
</feature>
<dbReference type="InterPro" id="IPR002125">
    <property type="entry name" value="CMP_dCMP_dom"/>
</dbReference>
<keyword evidence="5" id="KW-0378">Hydrolase</keyword>
<dbReference type="InterPro" id="IPR016193">
    <property type="entry name" value="Cytidine_deaminase-like"/>
</dbReference>
<reference evidence="10 11" key="1">
    <citation type="submission" date="2015-01" db="EMBL/GenBank/DDBJ databases">
        <title>Genome of allotetraploid Gossypium barbadense reveals genomic plasticity and fiber elongation in cotton evolution.</title>
        <authorList>
            <person name="Chen X."/>
            <person name="Liu X."/>
            <person name="Zhao B."/>
            <person name="Zheng H."/>
            <person name="Hu Y."/>
            <person name="Lu G."/>
            <person name="Yang C."/>
            <person name="Chen J."/>
            <person name="Shan C."/>
            <person name="Zhang L."/>
            <person name="Zhou Y."/>
            <person name="Wang L."/>
            <person name="Guo W."/>
            <person name="Bai Y."/>
            <person name="Ruan J."/>
            <person name="Shangguan X."/>
            <person name="Mao Y."/>
            <person name="Jiang J."/>
            <person name="Zhu Y."/>
            <person name="Lei J."/>
            <person name="Kang H."/>
            <person name="Chen S."/>
            <person name="He X."/>
            <person name="Wang R."/>
            <person name="Wang Y."/>
            <person name="Chen J."/>
            <person name="Wang L."/>
            <person name="Yu S."/>
            <person name="Wang B."/>
            <person name="Wei J."/>
            <person name="Song S."/>
            <person name="Lu X."/>
            <person name="Gao Z."/>
            <person name="Gu W."/>
            <person name="Deng X."/>
            <person name="Ma D."/>
            <person name="Wang S."/>
            <person name="Liang W."/>
            <person name="Fang L."/>
            <person name="Cai C."/>
            <person name="Zhu X."/>
            <person name="Zhou B."/>
            <person name="Zhang Y."/>
            <person name="Chen Z."/>
            <person name="Xu S."/>
            <person name="Zhu R."/>
            <person name="Wang S."/>
            <person name="Zhang T."/>
            <person name="Zhao G."/>
        </authorList>
    </citation>
    <scope>NUCLEOTIDE SEQUENCE [LARGE SCALE GENOMIC DNA]</scope>
    <source>
        <strain evidence="11">cv. Xinhai21</strain>
        <tissue evidence="10">Leaf</tissue>
    </source>
</reference>
<dbReference type="GO" id="GO:0046872">
    <property type="term" value="F:metal ion binding"/>
    <property type="evidence" value="ECO:0007669"/>
    <property type="project" value="UniProtKB-KW"/>
</dbReference>
<dbReference type="SUPFAM" id="SSF53927">
    <property type="entry name" value="Cytidine deaminase-like"/>
    <property type="match status" value="1"/>
</dbReference>
<keyword evidence="3" id="KW-0819">tRNA processing</keyword>
<dbReference type="OrthoDB" id="659at2759"/>
<feature type="compositionally biased region" description="Acidic residues" evidence="8">
    <location>
        <begin position="298"/>
        <end position="311"/>
    </location>
</feature>
<feature type="compositionally biased region" description="Polar residues" evidence="8">
    <location>
        <begin position="688"/>
        <end position="697"/>
    </location>
</feature>
<dbReference type="PANTHER" id="PTHR11079">
    <property type="entry name" value="CYTOSINE DEAMINASE FAMILY MEMBER"/>
    <property type="match status" value="1"/>
</dbReference>
<dbReference type="CDD" id="cd01285">
    <property type="entry name" value="nucleoside_deaminase"/>
    <property type="match status" value="1"/>
</dbReference>
<keyword evidence="6" id="KW-0862">Zinc</keyword>
<feature type="compositionally biased region" description="Basic and acidic residues" evidence="8">
    <location>
        <begin position="698"/>
        <end position="712"/>
    </location>
</feature>
<comment type="subunit">
    <text evidence="2">Homodimer.</text>
</comment>
<evidence type="ECO:0000256" key="4">
    <source>
        <dbReference type="ARBA" id="ARBA00022723"/>
    </source>
</evidence>
<feature type="compositionally biased region" description="Basic and acidic residues" evidence="8">
    <location>
        <begin position="256"/>
        <end position="268"/>
    </location>
</feature>
<dbReference type="GO" id="GO:0002100">
    <property type="term" value="P:tRNA wobble adenosine to inosine editing"/>
    <property type="evidence" value="ECO:0007669"/>
    <property type="project" value="InterPro"/>
</dbReference>
<comment type="catalytic activity">
    <reaction evidence="7">
        <text>adenosine(34) in tRNA + H2O + H(+) = inosine(34) in tRNA + NH4(+)</text>
        <dbReference type="Rhea" id="RHEA:43168"/>
        <dbReference type="Rhea" id="RHEA-COMP:10373"/>
        <dbReference type="Rhea" id="RHEA-COMP:10374"/>
        <dbReference type="ChEBI" id="CHEBI:15377"/>
        <dbReference type="ChEBI" id="CHEBI:15378"/>
        <dbReference type="ChEBI" id="CHEBI:28938"/>
        <dbReference type="ChEBI" id="CHEBI:74411"/>
        <dbReference type="ChEBI" id="CHEBI:82852"/>
        <dbReference type="EC" id="3.5.4.33"/>
    </reaction>
</comment>
<dbReference type="EMBL" id="KZ663842">
    <property type="protein sequence ID" value="PPS09578.1"/>
    <property type="molecule type" value="Genomic_DNA"/>
</dbReference>
<dbReference type="PROSITE" id="PS51747">
    <property type="entry name" value="CYT_DCMP_DEAMINASES_2"/>
    <property type="match status" value="1"/>
</dbReference>
<accession>A0A2P5Y1X2</accession>
<feature type="domain" description="CMP/dCMP-type deaminase" evidence="9">
    <location>
        <begin position="1252"/>
        <end position="1374"/>
    </location>
</feature>
<feature type="region of interest" description="Disordered" evidence="8">
    <location>
        <begin position="1041"/>
        <end position="1128"/>
    </location>
</feature>
<evidence type="ECO:0000256" key="6">
    <source>
        <dbReference type="ARBA" id="ARBA00022833"/>
    </source>
</evidence>
<dbReference type="GO" id="GO:0052717">
    <property type="term" value="F:tRNA-specific adenosine-34 deaminase activity"/>
    <property type="evidence" value="ECO:0007669"/>
    <property type="project" value="UniProtKB-EC"/>
</dbReference>
<sequence>MYSSYSISSSVLSLRRNGSLSFSFNDCASNVFNSSLDKTPLSSSPCSSCCSYCACCCATFACATPRLPITPCFLYGLRQSALVHCSPSRRLILPAGHRCLVRFPTCDLDRGAFEVSTASMLTRKTKGRFRCVPSEESAARCLLGGVDAAEAMISLLSEEMNGECLGTAERNRSSYKIVKVSKARDYDSKCDSLKKKIKQVDKLASYGNECSNGTKQRKKLEERRSHANECYRQRTKIVGLSLLESDCKDEYESAAIESREESRRKAESESSLTAENRRGRTKSSSCSSYYSLSSSGDLESDTELPEPEQFMEESFSGNVTESIGDDISRSEGQVTTGLKRDNGGGNSVDWDLRKKSEKKLAEVSAEEIQSGAKSSHEYARRVKNDESDYAKRSNFHDQLDVKDWEIRKGHTHIRQSESRRKNQDIREISKIHVSDVDKTSQEKHFMGGEANVELSEIRDSTERISTLQQQSESRMKIEEEARDPVQSWLGSRMKIWEEDTTMAQSSFQQTRKQQQQRGERITGQLEMRRKSSEINEAKNKKTSISQSETQKKKQDDTSSLNFTSNPETKKQSFPKDKKLPQRIEPGQGMQAITNISIGHADNTKLVTNSQTSSGERLAEHENNFTPALEDTTMAQSSFQQTRKQQQQRGERITGQLEMRRKSSEINEAKNKKTSISQSETQKKKQDDTSSLNFTSNPETKKQSFPKDKKLPQRIEPGQGMQAITNISIVHADNTKLVTNSQTSSGERLAEHENNFTPALGLINERSQVHEEANSRVQQTKSRKENLKPTSVSSSWGKAREGSSFQAYLSLVSETREQQSHVDLAEPEKGSTEDVLMPPQPQAIAGGLLHDDSMTRISTEASGGTSESGSATYLHSRGRAMFAHHESEASKRSETYGESLNLTTHEGSLGSAQRLEESSLQIVGEFVEKARHDVVTSGVQQGNRISDFTSAYEGDQHGPDPSGQHGKEELKIKRHDSRQSSKGSGGKGPSDEMWDVTDSPVQELPEAETQGISTSGHAVIKRSGRSLWTLMGDIIRLQWSSRSQTPSSAARSGGRTSPNESIGSETWFSGHEQNENNDENLRRERSSLPSEVVSYQLGQGTQGEGVFSDSMRSTEKVRPLEGNISPSSNILETAPASEVISLTSQKEKHDESSFEVAPSGKEVVQSSLPLPAGSTRTSLVVEEISETDKVDTKGSGSVRVMEQPVGARLAEASGSQGKEGELKQRKLQRTKQVPRDRFDEWEEAYRLEREQQKIDEMFMREALLEAKKAADSWEVPVGAVLVQHGKIIARGRNLVEELRDSTAHAEMICIREASSILHSWRLADTTLYVTLEPCPMCAGAILQARIDTLVWGAPNKLLGADGSWVRLFPDERGGNGSEQTDKAAAPVHPFHPNMGIRRGRGQRVLFAT</sequence>
<evidence type="ECO:0000256" key="8">
    <source>
        <dbReference type="SAM" id="MobiDB-lite"/>
    </source>
</evidence>
<keyword evidence="4" id="KW-0479">Metal-binding</keyword>
<proteinExistence type="predicted"/>
<feature type="region of interest" description="Disordered" evidence="8">
    <location>
        <begin position="948"/>
        <end position="995"/>
    </location>
</feature>
<name>A0A2P5Y1X2_GOSBA</name>
<evidence type="ECO:0000313" key="10">
    <source>
        <dbReference type="EMBL" id="PPS09578.1"/>
    </source>
</evidence>
<evidence type="ECO:0000256" key="7">
    <source>
        <dbReference type="ARBA" id="ARBA00048045"/>
    </source>
</evidence>
<feature type="region of interest" description="Disordered" evidence="8">
    <location>
        <begin position="256"/>
        <end position="350"/>
    </location>
</feature>